<comment type="caution">
    <text evidence="1">The sequence shown here is derived from an EMBL/GenBank/DDBJ whole genome shotgun (WGS) entry which is preliminary data.</text>
</comment>
<protein>
    <submittedName>
        <fullName evidence="1">DUF899 domain-containing protein</fullName>
    </submittedName>
</protein>
<gene>
    <name evidence="1" type="ORF">F5972_18515</name>
</gene>
<sequence>MEPGTTEPDRNVNLPRVASRDEWLAARVELLAEEKALTRARDAVNTRRRSLPMVRIGKEYLFTGPHGEARLPDLFEGRRQLIVYHFMFDPGWDAGCRSCSLTVDGIGHLAHLHARDTTLALVSRAPFGAIEAYRARMGWQIPWYSSYGGDFNHDFHVTVDESVAPIFYNYRTKAEHERAGEPWYTGAELREIHGVSVFLRDRRDGAVFHTYSTYARGTDLLTATYNWLDLTALGRQEDWESPPGRGDGPFMSWVRRHDEYGPDA</sequence>
<evidence type="ECO:0000313" key="2">
    <source>
        <dbReference type="Proteomes" id="UP000327011"/>
    </source>
</evidence>
<name>A0A5J5K2Z5_9ACTN</name>
<reference evidence="1 2" key="1">
    <citation type="submission" date="2019-09" db="EMBL/GenBank/DDBJ databases">
        <title>Screening of Novel Bioactive Compounds from Soil-Associated.</title>
        <authorList>
            <person name="Gong X."/>
        </authorList>
    </citation>
    <scope>NUCLEOTIDE SEQUENCE [LARGE SCALE GENOMIC DNA]</scope>
    <source>
        <strain evidence="1 2">Gxj-6</strain>
    </source>
</reference>
<evidence type="ECO:0000313" key="1">
    <source>
        <dbReference type="EMBL" id="KAA9377615.1"/>
    </source>
</evidence>
<proteinExistence type="predicted"/>
<dbReference type="InterPro" id="IPR010296">
    <property type="entry name" value="DUF899_thioredox"/>
</dbReference>
<organism evidence="1 2">
    <name type="scientific">Microbispora cellulosiformans</name>
    <dbReference type="NCBI Taxonomy" id="2614688"/>
    <lineage>
        <taxon>Bacteria</taxon>
        <taxon>Bacillati</taxon>
        <taxon>Actinomycetota</taxon>
        <taxon>Actinomycetes</taxon>
        <taxon>Streptosporangiales</taxon>
        <taxon>Streptosporangiaceae</taxon>
        <taxon>Microbispora</taxon>
    </lineage>
</organism>
<dbReference type="Pfam" id="PF05988">
    <property type="entry name" value="DUF899"/>
    <property type="match status" value="1"/>
</dbReference>
<accession>A0A5J5K2Z5</accession>
<dbReference type="EMBL" id="VYTZ01000006">
    <property type="protein sequence ID" value="KAA9377615.1"/>
    <property type="molecule type" value="Genomic_DNA"/>
</dbReference>
<dbReference type="Proteomes" id="UP000327011">
    <property type="component" value="Unassembled WGS sequence"/>
</dbReference>
<keyword evidence="2" id="KW-1185">Reference proteome</keyword>
<dbReference type="AlphaFoldDB" id="A0A5J5K2Z5"/>